<comment type="caution">
    <text evidence="1">The sequence shown here is derived from an EMBL/GenBank/DDBJ whole genome shotgun (WGS) entry which is preliminary data.</text>
</comment>
<evidence type="ECO:0000313" key="2">
    <source>
        <dbReference type="Proteomes" id="UP001145114"/>
    </source>
</evidence>
<dbReference type="Proteomes" id="UP001145114">
    <property type="component" value="Unassembled WGS sequence"/>
</dbReference>
<gene>
    <name evidence="1" type="ORF">EV182_005563</name>
</gene>
<reference evidence="1" key="1">
    <citation type="submission" date="2022-06" db="EMBL/GenBank/DDBJ databases">
        <title>Phylogenomic reconstructions and comparative analyses of Kickxellomycotina fungi.</title>
        <authorList>
            <person name="Reynolds N.K."/>
            <person name="Stajich J.E."/>
            <person name="Barry K."/>
            <person name="Grigoriev I.V."/>
            <person name="Crous P."/>
            <person name="Smith M.E."/>
        </authorList>
    </citation>
    <scope>NUCLEOTIDE SEQUENCE</scope>
    <source>
        <strain evidence="1">RSA 2271</strain>
    </source>
</reference>
<sequence length="429" mass="48130">MDVDAVTRQLARSFPILRELELRLQGTPCDVREVLRTVGESLESVTDLKVQVSDDPDTGASERDIGSRGLGLVGVNPRKFTRLLLDQNSLTGDELMQVLDSQRELADLRLGSVSYAQTLMRLEGRVYHQLTRLALGRLKLEGSAHRQWGLNAVVFPNLRSLIIADFCVSNGDIGSAVGTFEQLFAQPWASLVEVSVPLLTNNIISKIVEACSHSLEALRFRIGGPERANRSETFQLIIRDKLLLTSAGFATLVTKLPKLAMLELLNESGGLQAVTHLDGTIVRPPRARRALRWECRFLCVLRIARTFLTPTSFWDIVDQLPQLCCVDTGIKAEPEWLFENDGGKTSIEAITKSRSDRHQNLRYIKLSVKSPTIPYELWAQMATLLPRLTTLTFVSGMYLRARYKSICYQLSYEFPSIHFRAETKSCLPI</sequence>
<dbReference type="EMBL" id="JAMZIH010002022">
    <property type="protein sequence ID" value="KAJ1677726.1"/>
    <property type="molecule type" value="Genomic_DNA"/>
</dbReference>
<proteinExistence type="predicted"/>
<keyword evidence="2" id="KW-1185">Reference proteome</keyword>
<protein>
    <submittedName>
        <fullName evidence="1">Uncharacterized protein</fullName>
    </submittedName>
</protein>
<evidence type="ECO:0000313" key="1">
    <source>
        <dbReference type="EMBL" id="KAJ1677726.1"/>
    </source>
</evidence>
<name>A0ACC1HQV8_9FUNG</name>
<accession>A0ACC1HQV8</accession>
<organism evidence="1 2">
    <name type="scientific">Spiromyces aspiralis</name>
    <dbReference type="NCBI Taxonomy" id="68401"/>
    <lineage>
        <taxon>Eukaryota</taxon>
        <taxon>Fungi</taxon>
        <taxon>Fungi incertae sedis</taxon>
        <taxon>Zoopagomycota</taxon>
        <taxon>Kickxellomycotina</taxon>
        <taxon>Kickxellomycetes</taxon>
        <taxon>Kickxellales</taxon>
        <taxon>Kickxellaceae</taxon>
        <taxon>Spiromyces</taxon>
    </lineage>
</organism>